<reference evidence="1 2" key="1">
    <citation type="submission" date="2017-03" db="EMBL/GenBank/DDBJ databases">
        <title>Genome analysis of strain PAMC 26510.</title>
        <authorList>
            <person name="Oh H.-M."/>
            <person name="Yang J.-A."/>
        </authorList>
    </citation>
    <scope>NUCLEOTIDE SEQUENCE [LARGE SCALE GENOMIC DNA]</scope>
    <source>
        <strain evidence="1 2">PAMC 26510</strain>
    </source>
</reference>
<name>A0A242MEC3_CABSO</name>
<proteinExistence type="predicted"/>
<organism evidence="1 2">
    <name type="scientific">Caballeronia sordidicola</name>
    <name type="common">Burkholderia sordidicola</name>
    <dbReference type="NCBI Taxonomy" id="196367"/>
    <lineage>
        <taxon>Bacteria</taxon>
        <taxon>Pseudomonadati</taxon>
        <taxon>Pseudomonadota</taxon>
        <taxon>Betaproteobacteria</taxon>
        <taxon>Burkholderiales</taxon>
        <taxon>Burkholderiaceae</taxon>
        <taxon>Caballeronia</taxon>
    </lineage>
</organism>
<dbReference type="AlphaFoldDB" id="A0A242MEC3"/>
<sequence length="62" mass="6668">MRFLDGDAPIQQDLTKAAGLLNSTSNAVRVMAQMLGFDRTTVANQHAGGFARRSSYGIVLRA</sequence>
<accession>A0A242MEC3</accession>
<dbReference type="Proteomes" id="UP000194546">
    <property type="component" value="Unassembled WGS sequence"/>
</dbReference>
<evidence type="ECO:0000313" key="1">
    <source>
        <dbReference type="EMBL" id="OTP69569.1"/>
    </source>
</evidence>
<gene>
    <name evidence="1" type="ORF">PAMC26510_26335</name>
</gene>
<comment type="caution">
    <text evidence="1">The sequence shown here is derived from an EMBL/GenBank/DDBJ whole genome shotgun (WGS) entry which is preliminary data.</text>
</comment>
<evidence type="ECO:0000313" key="2">
    <source>
        <dbReference type="Proteomes" id="UP000194546"/>
    </source>
</evidence>
<protein>
    <submittedName>
        <fullName evidence="1">Uncharacterized protein</fullName>
    </submittedName>
</protein>
<dbReference type="EMBL" id="NBTY01000148">
    <property type="protein sequence ID" value="OTP69569.1"/>
    <property type="molecule type" value="Genomic_DNA"/>
</dbReference>